<dbReference type="GO" id="GO:0005886">
    <property type="term" value="C:plasma membrane"/>
    <property type="evidence" value="ECO:0007669"/>
    <property type="project" value="UniProtKB-SubCell"/>
</dbReference>
<proteinExistence type="inferred from homology"/>
<dbReference type="Pfam" id="PF13510">
    <property type="entry name" value="Fer2_4"/>
    <property type="match status" value="1"/>
</dbReference>
<dbReference type="OrthoDB" id="6566345at2"/>
<keyword evidence="5 11" id="KW-0812">Transmembrane</keyword>
<feature type="transmembrane region" description="Helical" evidence="11">
    <location>
        <begin position="156"/>
        <end position="177"/>
    </location>
</feature>
<reference evidence="13 14" key="1">
    <citation type="submission" date="2019-02" db="EMBL/GenBank/DDBJ databases">
        <title>The draft genome of Kosakonia quasisacchari strain WCHKQ120001.</title>
        <authorList>
            <person name="Wang C."/>
            <person name="Feng Y."/>
            <person name="Zong Z."/>
        </authorList>
    </citation>
    <scope>NUCLEOTIDE SEQUENCE [LARGE SCALE GENOMIC DNA]</scope>
    <source>
        <strain evidence="13 14">WCHKQ120001</strain>
    </source>
</reference>
<evidence type="ECO:0000256" key="10">
    <source>
        <dbReference type="ARBA" id="ARBA00023136"/>
    </source>
</evidence>
<dbReference type="PROSITE" id="PS51839">
    <property type="entry name" value="4FE4S_HC3"/>
    <property type="match status" value="1"/>
</dbReference>
<dbReference type="AlphaFoldDB" id="A0A4V2LZR7"/>
<comment type="similarity">
    <text evidence="2">Belongs to the complex I 75 kDa subunit family.</text>
</comment>
<dbReference type="InterPro" id="IPR003317">
    <property type="entry name" value="Cyt-d_oxidase_su2"/>
</dbReference>
<evidence type="ECO:0000256" key="11">
    <source>
        <dbReference type="SAM" id="Phobius"/>
    </source>
</evidence>
<dbReference type="Pfam" id="PF10588">
    <property type="entry name" value="NADH-G_4Fe-4S_3"/>
    <property type="match status" value="1"/>
</dbReference>
<dbReference type="Proteomes" id="UP000291793">
    <property type="component" value="Unassembled WGS sequence"/>
</dbReference>
<dbReference type="Pfam" id="PF02322">
    <property type="entry name" value="Cyt_bd_oxida_II"/>
    <property type="match status" value="1"/>
</dbReference>
<comment type="caution">
    <text evidence="13">The sequence shown here is derived from an EMBL/GenBank/DDBJ whole genome shotgun (WGS) entry which is preliminary data.</text>
</comment>
<dbReference type="GO" id="GO:0070069">
    <property type="term" value="C:cytochrome complex"/>
    <property type="evidence" value="ECO:0007669"/>
    <property type="project" value="TreeGrafter"/>
</dbReference>
<feature type="transmembrane region" description="Helical" evidence="11">
    <location>
        <begin position="219"/>
        <end position="241"/>
    </location>
</feature>
<keyword evidence="14" id="KW-1185">Reference proteome</keyword>
<keyword evidence="8" id="KW-0408">Iron</keyword>
<dbReference type="InterPro" id="IPR036010">
    <property type="entry name" value="2Fe-2S_ferredoxin-like_sf"/>
</dbReference>
<evidence type="ECO:0000256" key="8">
    <source>
        <dbReference type="ARBA" id="ARBA00023004"/>
    </source>
</evidence>
<dbReference type="FunFam" id="3.10.20.740:FF:000003">
    <property type="entry name" value="Formate dehydrogenase subunit alpha"/>
    <property type="match status" value="1"/>
</dbReference>
<accession>A0A4V2LZR7</accession>
<organism evidence="13 14">
    <name type="scientific">Kosakonia quasisacchari</name>
    <dbReference type="NCBI Taxonomy" id="2529380"/>
    <lineage>
        <taxon>Bacteria</taxon>
        <taxon>Pseudomonadati</taxon>
        <taxon>Pseudomonadota</taxon>
        <taxon>Gammaproteobacteria</taxon>
        <taxon>Enterobacterales</taxon>
        <taxon>Enterobacteriaceae</taxon>
        <taxon>Kosakonia</taxon>
    </lineage>
</organism>
<evidence type="ECO:0000256" key="9">
    <source>
        <dbReference type="ARBA" id="ARBA00023014"/>
    </source>
</evidence>
<comment type="subcellular location">
    <subcellularLocation>
        <location evidence="1">Cell membrane</location>
        <topology evidence="1">Multi-pass membrane protein</topology>
    </subcellularLocation>
</comment>
<evidence type="ECO:0000256" key="5">
    <source>
        <dbReference type="ARBA" id="ARBA00022692"/>
    </source>
</evidence>
<dbReference type="Gene3D" id="3.10.20.740">
    <property type="match status" value="1"/>
</dbReference>
<evidence type="ECO:0000256" key="6">
    <source>
        <dbReference type="ARBA" id="ARBA00022723"/>
    </source>
</evidence>
<dbReference type="GO" id="GO:0046872">
    <property type="term" value="F:metal ion binding"/>
    <property type="evidence" value="ECO:0007669"/>
    <property type="project" value="UniProtKB-KW"/>
</dbReference>
<keyword evidence="7 11" id="KW-1133">Transmembrane helix</keyword>
<dbReference type="SMART" id="SM00929">
    <property type="entry name" value="NADH-G_4Fe-4S_3"/>
    <property type="match status" value="1"/>
</dbReference>
<dbReference type="GO" id="GO:0051536">
    <property type="term" value="F:iron-sulfur cluster binding"/>
    <property type="evidence" value="ECO:0007669"/>
    <property type="project" value="UniProtKB-KW"/>
</dbReference>
<evidence type="ECO:0000256" key="3">
    <source>
        <dbReference type="ARBA" id="ARBA00007543"/>
    </source>
</evidence>
<gene>
    <name evidence="13" type="ORF">E0L21_10130</name>
</gene>
<dbReference type="EMBL" id="SJOP01000008">
    <property type="protein sequence ID" value="TCC09176.1"/>
    <property type="molecule type" value="Genomic_DNA"/>
</dbReference>
<feature type="transmembrane region" description="Helical" evidence="11">
    <location>
        <begin position="189"/>
        <end position="212"/>
    </location>
</feature>
<evidence type="ECO:0000313" key="13">
    <source>
        <dbReference type="EMBL" id="TCC09176.1"/>
    </source>
</evidence>
<keyword evidence="10 11" id="KW-0472">Membrane</keyword>
<evidence type="ECO:0000256" key="4">
    <source>
        <dbReference type="ARBA" id="ARBA00022475"/>
    </source>
</evidence>
<keyword evidence="6" id="KW-0479">Metal-binding</keyword>
<keyword evidence="4" id="KW-1003">Cell membrane</keyword>
<feature type="domain" description="4Fe-4S His(Cys)3-ligated-type" evidence="12">
    <location>
        <begin position="80"/>
        <end position="120"/>
    </location>
</feature>
<protein>
    <recommendedName>
        <fullName evidence="12">4Fe-4S His(Cys)3-ligated-type domain-containing protein</fullName>
    </recommendedName>
</protein>
<evidence type="ECO:0000256" key="1">
    <source>
        <dbReference type="ARBA" id="ARBA00004651"/>
    </source>
</evidence>
<evidence type="ECO:0000256" key="2">
    <source>
        <dbReference type="ARBA" id="ARBA00005404"/>
    </source>
</evidence>
<dbReference type="PANTHER" id="PTHR43141:SF4">
    <property type="entry name" value="CYTOCHROME BD2 SUBUNIT II"/>
    <property type="match status" value="1"/>
</dbReference>
<evidence type="ECO:0000256" key="7">
    <source>
        <dbReference type="ARBA" id="ARBA00022989"/>
    </source>
</evidence>
<sequence length="289" mass="32560">MSLQKCTVLYDGRALVGPENVPLIDFLESCNITLPHVCYHPALDPLQTCDVCWVEQDGKLVRGCTLRSREGLVINALDTQARAAREEGMDRLLAKHELYCTVCEHNTGDCTLHNTMVDMHIPIQRYPYTRKPYVKDHSNPFYTYDPDQCILCGRCVMPWLAIVTGLLLVGLLAWTTQLHETWRQHLFNIWLWLPLLLVGVLAVALSEVGLILRRPFLPLAGVLVMVSCAFCALVFTLFPWIVPPVLSITQTAAPPATQRFLLLTFALLVPVTLLYNSWVFRIFSGKIAG</sequence>
<keyword evidence="9" id="KW-0411">Iron-sulfur</keyword>
<dbReference type="GO" id="GO:0016682">
    <property type="term" value="F:oxidoreductase activity, acting on diphenols and related substances as donors, oxygen as acceptor"/>
    <property type="evidence" value="ECO:0007669"/>
    <property type="project" value="TreeGrafter"/>
</dbReference>
<dbReference type="PANTHER" id="PTHR43141">
    <property type="entry name" value="CYTOCHROME BD2 SUBUNIT II"/>
    <property type="match status" value="1"/>
</dbReference>
<comment type="similarity">
    <text evidence="3">Belongs to the cytochrome ubiquinol oxidase subunit 2 family.</text>
</comment>
<feature type="transmembrane region" description="Helical" evidence="11">
    <location>
        <begin position="261"/>
        <end position="283"/>
    </location>
</feature>
<evidence type="ECO:0000313" key="14">
    <source>
        <dbReference type="Proteomes" id="UP000291793"/>
    </source>
</evidence>
<dbReference type="GO" id="GO:0019646">
    <property type="term" value="P:aerobic electron transport chain"/>
    <property type="evidence" value="ECO:0007669"/>
    <property type="project" value="TreeGrafter"/>
</dbReference>
<dbReference type="GO" id="GO:0009055">
    <property type="term" value="F:electron transfer activity"/>
    <property type="evidence" value="ECO:0007669"/>
    <property type="project" value="TreeGrafter"/>
</dbReference>
<name>A0A4V2LZR7_9ENTR</name>
<dbReference type="InterPro" id="IPR019574">
    <property type="entry name" value="NADH_UbQ_OxRdtase_Gsu_4Fe4S-bd"/>
</dbReference>
<dbReference type="SUPFAM" id="SSF54292">
    <property type="entry name" value="2Fe-2S ferredoxin-like"/>
    <property type="match status" value="1"/>
</dbReference>
<evidence type="ECO:0000259" key="12">
    <source>
        <dbReference type="PROSITE" id="PS51839"/>
    </source>
</evidence>